<feature type="transmembrane region" description="Helical" evidence="5">
    <location>
        <begin position="243"/>
        <end position="261"/>
    </location>
</feature>
<evidence type="ECO:0000256" key="1">
    <source>
        <dbReference type="ARBA" id="ARBA00004651"/>
    </source>
</evidence>
<name>A0A075I1E9_9EURY</name>
<evidence type="ECO:0000313" key="6">
    <source>
        <dbReference type="EMBL" id="AIF19853.1"/>
    </source>
</evidence>
<keyword evidence="3 5" id="KW-1133">Transmembrane helix</keyword>
<dbReference type="GO" id="GO:0016765">
    <property type="term" value="F:transferase activity, transferring alkyl or aryl (other than methyl) groups"/>
    <property type="evidence" value="ECO:0007669"/>
    <property type="project" value="InterPro"/>
</dbReference>
<feature type="transmembrane region" description="Helical" evidence="5">
    <location>
        <begin position="12"/>
        <end position="29"/>
    </location>
</feature>
<dbReference type="InterPro" id="IPR044878">
    <property type="entry name" value="UbiA_sf"/>
</dbReference>
<dbReference type="InterPro" id="IPR000537">
    <property type="entry name" value="UbiA_prenyltransferase"/>
</dbReference>
<dbReference type="InterPro" id="IPR050475">
    <property type="entry name" value="Prenyltransferase_related"/>
</dbReference>
<feature type="transmembrane region" description="Helical" evidence="5">
    <location>
        <begin position="217"/>
        <end position="237"/>
    </location>
</feature>
<evidence type="ECO:0000256" key="4">
    <source>
        <dbReference type="ARBA" id="ARBA00023136"/>
    </source>
</evidence>
<sequence>MGAKEWWTLARGVNIVMGAVTVGVGALIAGGTSQAGNELPIALHALSVATFMAGWNSLNDIKDIEVDKVNKPNRPLVSGAITPELAKKFTISMMSISAICLGLIVWHAENYIGNSEWMDSVAIWLLALFLMVAYEFDGLPSKICLKRRGLLGNLAVSGLIAVVIVFGAASVGHGTDPLPWIVALCAMMIGTAREVVKDVEDLAGDTDRETLPMKIGPAAARSSAWVLALIGFVAMALPYGLELLPKGLVILVLPAMLTLLATKPPLAKGEDTKASKLLKRSLMLGLVGFTATGIYANGIS</sequence>
<dbReference type="AlphaFoldDB" id="A0A075I1E9"/>
<dbReference type="PANTHER" id="PTHR42723">
    <property type="entry name" value="CHLOROPHYLL SYNTHASE"/>
    <property type="match status" value="1"/>
</dbReference>
<dbReference type="Gene3D" id="1.10.357.140">
    <property type="entry name" value="UbiA prenyltransferase"/>
    <property type="match status" value="1"/>
</dbReference>
<gene>
    <name evidence="6" type="primary">ubiA</name>
</gene>
<feature type="transmembrane region" description="Helical" evidence="5">
    <location>
        <begin position="282"/>
        <end position="299"/>
    </location>
</feature>
<dbReference type="PANTHER" id="PTHR42723:SF1">
    <property type="entry name" value="CHLOROPHYLL SYNTHASE, CHLOROPLASTIC"/>
    <property type="match status" value="1"/>
</dbReference>
<dbReference type="CDD" id="cd13961">
    <property type="entry name" value="PT_UbiA_DGGGPS"/>
    <property type="match status" value="1"/>
</dbReference>
<keyword evidence="2 5" id="KW-0812">Transmembrane</keyword>
<feature type="transmembrane region" description="Helical" evidence="5">
    <location>
        <begin position="89"/>
        <end position="108"/>
    </location>
</feature>
<feature type="transmembrane region" description="Helical" evidence="5">
    <location>
        <begin position="120"/>
        <end position="138"/>
    </location>
</feature>
<dbReference type="Pfam" id="PF01040">
    <property type="entry name" value="UbiA"/>
    <property type="match status" value="1"/>
</dbReference>
<organism evidence="6">
    <name type="scientific">uncultured marine group II/III euryarchaeote KM3_87_G11</name>
    <dbReference type="NCBI Taxonomy" id="1456534"/>
    <lineage>
        <taxon>Archaea</taxon>
        <taxon>Methanobacteriati</taxon>
        <taxon>Methanobacteriota</taxon>
        <taxon>environmental samples</taxon>
    </lineage>
</organism>
<reference evidence="6" key="1">
    <citation type="journal article" date="2014" name="Genome Biol. Evol.">
        <title>Pangenome evidence for extensive interdomain horizontal transfer affecting lineage core and shell genes in uncultured planktonic thaumarchaeota and euryarchaeota.</title>
        <authorList>
            <person name="Deschamps P."/>
            <person name="Zivanovic Y."/>
            <person name="Moreira D."/>
            <person name="Rodriguez-Valera F."/>
            <person name="Lopez-Garcia P."/>
        </authorList>
    </citation>
    <scope>NUCLEOTIDE SEQUENCE</scope>
</reference>
<evidence type="ECO:0000256" key="2">
    <source>
        <dbReference type="ARBA" id="ARBA00022692"/>
    </source>
</evidence>
<evidence type="ECO:0000256" key="5">
    <source>
        <dbReference type="SAM" id="Phobius"/>
    </source>
</evidence>
<protein>
    <submittedName>
        <fullName evidence="6">(S)-2,3-di-O-geranylgeranylglyceryl phosphate synthase (UbiA)</fullName>
    </submittedName>
</protein>
<evidence type="ECO:0000256" key="3">
    <source>
        <dbReference type="ARBA" id="ARBA00022989"/>
    </source>
</evidence>
<feature type="transmembrane region" description="Helical" evidence="5">
    <location>
        <begin position="150"/>
        <end position="172"/>
    </location>
</feature>
<proteinExistence type="predicted"/>
<feature type="transmembrane region" description="Helical" evidence="5">
    <location>
        <begin position="41"/>
        <end position="58"/>
    </location>
</feature>
<dbReference type="EMBL" id="KF901149">
    <property type="protein sequence ID" value="AIF19853.1"/>
    <property type="molecule type" value="Genomic_DNA"/>
</dbReference>
<keyword evidence="4 5" id="KW-0472">Membrane</keyword>
<dbReference type="GO" id="GO:0005886">
    <property type="term" value="C:plasma membrane"/>
    <property type="evidence" value="ECO:0007669"/>
    <property type="project" value="UniProtKB-SubCell"/>
</dbReference>
<accession>A0A075I1E9</accession>
<comment type="subcellular location">
    <subcellularLocation>
        <location evidence="1">Cell membrane</location>
        <topology evidence="1">Multi-pass membrane protein</topology>
    </subcellularLocation>
</comment>